<gene>
    <name evidence="2" type="ORF">KUF71_014007</name>
</gene>
<dbReference type="PANTHER" id="PTHR16311:SF3">
    <property type="entry name" value="THROMBOSPONDIN TYPE-1 DOMAIN-CONTAINING PROTEIN 1"/>
    <property type="match status" value="1"/>
</dbReference>
<dbReference type="Gene3D" id="2.20.100.10">
    <property type="entry name" value="Thrombospondin type-1 (TSP1) repeat"/>
    <property type="match status" value="1"/>
</dbReference>
<accession>A0AAE1LN31</accession>
<name>A0AAE1LN31_9NEOP</name>
<dbReference type="PANTHER" id="PTHR16311">
    <property type="entry name" value="THROMBOSPONDIN TYPE I DOMAIN-CONTAINING 1"/>
    <property type="match status" value="1"/>
</dbReference>
<sequence length="124" mass="12961">ADSGSWGAWSPWSACTSTCGGGTRNRYRFCDSPPPRYGAKFCEGSSLETMRCGPDNEWDCAPEGVSADLPLGVPAPVPARPAPGRPEPAQGCRCGCVVHLGTTKPATLLASSSKSCPGRSFWLV</sequence>
<comment type="caution">
    <text evidence="2">The sequence shown here is derived from an EMBL/GenBank/DDBJ whole genome shotgun (WGS) entry which is preliminary data.</text>
</comment>
<keyword evidence="1" id="KW-1015">Disulfide bond</keyword>
<feature type="non-terminal residue" evidence="2">
    <location>
        <position position="1"/>
    </location>
</feature>
<reference evidence="2" key="2">
    <citation type="journal article" date="2023" name="BMC Genomics">
        <title>Pest status, molecular evolution, and epigenetic factors derived from the genome assembly of Frankliniella fusca, a thysanopteran phytovirus vector.</title>
        <authorList>
            <person name="Catto M.A."/>
            <person name="Labadie P.E."/>
            <person name="Jacobson A.L."/>
            <person name="Kennedy G.G."/>
            <person name="Srinivasan R."/>
            <person name="Hunt B.G."/>
        </authorList>
    </citation>
    <scope>NUCLEOTIDE SEQUENCE</scope>
    <source>
        <strain evidence="2">PL_HMW_Pooled</strain>
    </source>
</reference>
<dbReference type="InterPro" id="IPR038877">
    <property type="entry name" value="THSD1"/>
</dbReference>
<feature type="non-terminal residue" evidence="2">
    <location>
        <position position="124"/>
    </location>
</feature>
<reference evidence="2" key="1">
    <citation type="submission" date="2021-07" db="EMBL/GenBank/DDBJ databases">
        <authorList>
            <person name="Catto M.A."/>
            <person name="Jacobson A."/>
            <person name="Kennedy G."/>
            <person name="Labadie P."/>
            <person name="Hunt B.G."/>
            <person name="Srinivasan R."/>
        </authorList>
    </citation>
    <scope>NUCLEOTIDE SEQUENCE</scope>
    <source>
        <strain evidence="2">PL_HMW_Pooled</strain>
        <tissue evidence="2">Head</tissue>
    </source>
</reference>
<evidence type="ECO:0000256" key="1">
    <source>
        <dbReference type="ARBA" id="ARBA00023157"/>
    </source>
</evidence>
<dbReference type="InterPro" id="IPR036383">
    <property type="entry name" value="TSP1_rpt_sf"/>
</dbReference>
<dbReference type="AlphaFoldDB" id="A0AAE1LN31"/>
<dbReference type="Proteomes" id="UP001219518">
    <property type="component" value="Unassembled WGS sequence"/>
</dbReference>
<dbReference type="FunFam" id="2.20.100.10:FF:000001">
    <property type="entry name" value="semaphorin-5A isoform X1"/>
    <property type="match status" value="1"/>
</dbReference>
<dbReference type="InterPro" id="IPR000884">
    <property type="entry name" value="TSP1_rpt"/>
</dbReference>
<dbReference type="PRINTS" id="PR01705">
    <property type="entry name" value="TSP1REPEAT"/>
</dbReference>
<organism evidence="2 3">
    <name type="scientific">Frankliniella fusca</name>
    <dbReference type="NCBI Taxonomy" id="407009"/>
    <lineage>
        <taxon>Eukaryota</taxon>
        <taxon>Metazoa</taxon>
        <taxon>Ecdysozoa</taxon>
        <taxon>Arthropoda</taxon>
        <taxon>Hexapoda</taxon>
        <taxon>Insecta</taxon>
        <taxon>Pterygota</taxon>
        <taxon>Neoptera</taxon>
        <taxon>Paraneoptera</taxon>
        <taxon>Thysanoptera</taxon>
        <taxon>Terebrantia</taxon>
        <taxon>Thripoidea</taxon>
        <taxon>Thripidae</taxon>
        <taxon>Frankliniella</taxon>
    </lineage>
</organism>
<dbReference type="Pfam" id="PF00090">
    <property type="entry name" value="TSP_1"/>
    <property type="match status" value="1"/>
</dbReference>
<proteinExistence type="predicted"/>
<dbReference type="EMBL" id="JAHWGI010001240">
    <property type="protein sequence ID" value="KAK3925758.1"/>
    <property type="molecule type" value="Genomic_DNA"/>
</dbReference>
<dbReference type="PROSITE" id="PS50092">
    <property type="entry name" value="TSP1"/>
    <property type="match status" value="1"/>
</dbReference>
<dbReference type="SUPFAM" id="SSF82895">
    <property type="entry name" value="TSP-1 type 1 repeat"/>
    <property type="match status" value="1"/>
</dbReference>
<dbReference type="SMART" id="SM00209">
    <property type="entry name" value="TSP1"/>
    <property type="match status" value="1"/>
</dbReference>
<protein>
    <submittedName>
        <fullName evidence="2">Thrombospondin-2</fullName>
    </submittedName>
</protein>
<evidence type="ECO:0000313" key="2">
    <source>
        <dbReference type="EMBL" id="KAK3925758.1"/>
    </source>
</evidence>
<evidence type="ECO:0000313" key="3">
    <source>
        <dbReference type="Proteomes" id="UP001219518"/>
    </source>
</evidence>
<keyword evidence="3" id="KW-1185">Reference proteome</keyword>
<dbReference type="GO" id="GO:0071944">
    <property type="term" value="C:cell periphery"/>
    <property type="evidence" value="ECO:0007669"/>
    <property type="project" value="TreeGrafter"/>
</dbReference>